<evidence type="ECO:0000313" key="1">
    <source>
        <dbReference type="EnsemblPlants" id="LPERR09G08390.1"/>
    </source>
</evidence>
<name>A0A0D9XE58_9ORYZ</name>
<keyword evidence="2" id="KW-1185">Reference proteome</keyword>
<evidence type="ECO:0000313" key="2">
    <source>
        <dbReference type="Proteomes" id="UP000032180"/>
    </source>
</evidence>
<protein>
    <submittedName>
        <fullName evidence="1">Uncharacterized protein</fullName>
    </submittedName>
</protein>
<reference evidence="1" key="3">
    <citation type="submission" date="2015-04" db="UniProtKB">
        <authorList>
            <consortium name="EnsemblPlants"/>
        </authorList>
    </citation>
    <scope>IDENTIFICATION</scope>
</reference>
<dbReference type="EnsemblPlants" id="LPERR09G08390.1">
    <property type="protein sequence ID" value="LPERR09G08390.1"/>
    <property type="gene ID" value="LPERR09G08390"/>
</dbReference>
<dbReference type="STRING" id="77586.A0A0D9XE58"/>
<dbReference type="Gramene" id="LPERR09G08390.1">
    <property type="protein sequence ID" value="LPERR09G08390.1"/>
    <property type="gene ID" value="LPERR09G08390"/>
</dbReference>
<dbReference type="AlphaFoldDB" id="A0A0D9XE58"/>
<sequence>MQRRYADLQVRRSYPYFVLEFDRLQPVFEGIIVTSNELPFMNWYTHKGQQVGKEWVPLVQKYVDDWILATELAVEEMHTLHTDKAYLDYLRWFLPRTRARVSFTLVEP</sequence>
<proteinExistence type="predicted"/>
<accession>A0A0D9XE58</accession>
<reference evidence="1 2" key="1">
    <citation type="submission" date="2012-08" db="EMBL/GenBank/DDBJ databases">
        <title>Oryza genome evolution.</title>
        <authorList>
            <person name="Wing R.A."/>
        </authorList>
    </citation>
    <scope>NUCLEOTIDE SEQUENCE</scope>
</reference>
<dbReference type="HOGENOM" id="CLU_2200748_0_0_1"/>
<reference evidence="2" key="2">
    <citation type="submission" date="2013-12" db="EMBL/GenBank/DDBJ databases">
        <authorList>
            <person name="Yu Y."/>
            <person name="Lee S."/>
            <person name="de Baynast K."/>
            <person name="Wissotski M."/>
            <person name="Liu L."/>
            <person name="Talag J."/>
            <person name="Goicoechea J."/>
            <person name="Angelova A."/>
            <person name="Jetty R."/>
            <person name="Kudrna D."/>
            <person name="Golser W."/>
            <person name="Rivera L."/>
            <person name="Zhang J."/>
            <person name="Wing R."/>
        </authorList>
    </citation>
    <scope>NUCLEOTIDE SEQUENCE</scope>
</reference>
<dbReference type="Proteomes" id="UP000032180">
    <property type="component" value="Chromosome 9"/>
</dbReference>
<organism evidence="1 2">
    <name type="scientific">Leersia perrieri</name>
    <dbReference type="NCBI Taxonomy" id="77586"/>
    <lineage>
        <taxon>Eukaryota</taxon>
        <taxon>Viridiplantae</taxon>
        <taxon>Streptophyta</taxon>
        <taxon>Embryophyta</taxon>
        <taxon>Tracheophyta</taxon>
        <taxon>Spermatophyta</taxon>
        <taxon>Magnoliopsida</taxon>
        <taxon>Liliopsida</taxon>
        <taxon>Poales</taxon>
        <taxon>Poaceae</taxon>
        <taxon>BOP clade</taxon>
        <taxon>Oryzoideae</taxon>
        <taxon>Oryzeae</taxon>
        <taxon>Oryzinae</taxon>
        <taxon>Leersia</taxon>
    </lineage>
</organism>